<dbReference type="RefSeq" id="WP_085234302.1">
    <property type="nucleotide sequence ID" value="NZ_AP022613.1"/>
</dbReference>
<evidence type="ECO:0000313" key="2">
    <source>
        <dbReference type="Proteomes" id="UP000467385"/>
    </source>
</evidence>
<dbReference type="OrthoDB" id="4983072at2"/>
<dbReference type="STRING" id="44010.AWC00_19060"/>
<proteinExistence type="predicted"/>
<gene>
    <name evidence="1" type="ORF">MCNS_23590</name>
</gene>
<dbReference type="Proteomes" id="UP000467385">
    <property type="component" value="Chromosome"/>
</dbReference>
<name>A0A1X1T3V1_9MYCO</name>
<reference evidence="1 2" key="1">
    <citation type="journal article" date="2019" name="Emerg. Microbes Infect.">
        <title>Comprehensive subspecies identification of 175 nontuberculous mycobacteria species based on 7547 genomic profiles.</title>
        <authorList>
            <person name="Matsumoto Y."/>
            <person name="Kinjo T."/>
            <person name="Motooka D."/>
            <person name="Nabeya D."/>
            <person name="Jung N."/>
            <person name="Uechi K."/>
            <person name="Horii T."/>
            <person name="Iida T."/>
            <person name="Fujita J."/>
            <person name="Nakamura S."/>
        </authorList>
    </citation>
    <scope>NUCLEOTIDE SEQUENCE [LARGE SCALE GENOMIC DNA]</scope>
    <source>
        <strain evidence="1 2">JCM 14738</strain>
    </source>
</reference>
<organism evidence="1 2">
    <name type="scientific">Mycobacterium conspicuum</name>
    <dbReference type="NCBI Taxonomy" id="44010"/>
    <lineage>
        <taxon>Bacteria</taxon>
        <taxon>Bacillati</taxon>
        <taxon>Actinomycetota</taxon>
        <taxon>Actinomycetes</taxon>
        <taxon>Mycobacteriales</taxon>
        <taxon>Mycobacteriaceae</taxon>
        <taxon>Mycobacterium</taxon>
    </lineage>
</organism>
<protein>
    <submittedName>
        <fullName evidence="1">Uncharacterized protein</fullName>
    </submittedName>
</protein>
<evidence type="ECO:0000313" key="1">
    <source>
        <dbReference type="EMBL" id="BBZ39296.1"/>
    </source>
</evidence>
<dbReference type="AlphaFoldDB" id="A0A1X1T3V1"/>
<accession>A0A1X1T3V1</accession>
<dbReference type="EMBL" id="AP022613">
    <property type="protein sequence ID" value="BBZ39296.1"/>
    <property type="molecule type" value="Genomic_DNA"/>
</dbReference>
<keyword evidence="2" id="KW-1185">Reference proteome</keyword>
<sequence length="86" mass="9598">MTASQLKHFLLVFDHNRAQLVDLKEFGTDAKSAMAEYARLERAQMKKESDSIEIVLIGSDSLETVKVTHANYFDGTVAVSKYFAGI</sequence>